<dbReference type="RefSeq" id="WP_263722213.1">
    <property type="nucleotide sequence ID" value="NZ_JAOWLA010000012.1"/>
</dbReference>
<dbReference type="EMBL" id="JAOWLA010000012">
    <property type="protein sequence ID" value="MCV2865690.1"/>
    <property type="molecule type" value="Genomic_DNA"/>
</dbReference>
<organism evidence="2 3">
    <name type="scientific">Albidovulum sediminicola</name>
    <dbReference type="NCBI Taxonomy" id="2984331"/>
    <lineage>
        <taxon>Bacteria</taxon>
        <taxon>Pseudomonadati</taxon>
        <taxon>Pseudomonadota</taxon>
        <taxon>Alphaproteobacteria</taxon>
        <taxon>Rhodobacterales</taxon>
        <taxon>Paracoccaceae</taxon>
        <taxon>Albidovulum</taxon>
    </lineage>
</organism>
<keyword evidence="1" id="KW-1133">Transmembrane helix</keyword>
<protein>
    <recommendedName>
        <fullName evidence="4">DUF3329 domain-containing protein</fullName>
    </recommendedName>
</protein>
<keyword evidence="1" id="KW-0472">Membrane</keyword>
<keyword evidence="3" id="KW-1185">Reference proteome</keyword>
<keyword evidence="1" id="KW-0812">Transmembrane</keyword>
<accession>A0ABT2Z3V9</accession>
<sequence>MARFLDRDHPMFRQTWVRAVTVAVPLVGAGFELTLGSPLWGAIFAGLAGYALWELFLRGPRGGDRG</sequence>
<evidence type="ECO:0000313" key="2">
    <source>
        <dbReference type="EMBL" id="MCV2865690.1"/>
    </source>
</evidence>
<evidence type="ECO:0008006" key="4">
    <source>
        <dbReference type="Google" id="ProtNLM"/>
    </source>
</evidence>
<evidence type="ECO:0000256" key="1">
    <source>
        <dbReference type="SAM" id="Phobius"/>
    </source>
</evidence>
<feature type="transmembrane region" description="Helical" evidence="1">
    <location>
        <begin position="15"/>
        <end position="33"/>
    </location>
</feature>
<name>A0ABT2Z3V9_9RHOB</name>
<proteinExistence type="predicted"/>
<dbReference type="Proteomes" id="UP001652503">
    <property type="component" value="Unassembled WGS sequence"/>
</dbReference>
<evidence type="ECO:0000313" key="3">
    <source>
        <dbReference type="Proteomes" id="UP001652503"/>
    </source>
</evidence>
<reference evidence="2 3" key="1">
    <citation type="submission" date="2022-10" db="EMBL/GenBank/DDBJ databases">
        <title>Defluviimonas sp. nov., isolated from ocean surface water.</title>
        <authorList>
            <person name="He W."/>
            <person name="Wang L."/>
            <person name="Zhang D.-F."/>
        </authorList>
    </citation>
    <scope>NUCLEOTIDE SEQUENCE [LARGE SCALE GENOMIC DNA]</scope>
    <source>
        <strain evidence="2 3">WL0075</strain>
    </source>
</reference>
<gene>
    <name evidence="2" type="ORF">OE647_13240</name>
</gene>
<comment type="caution">
    <text evidence="2">The sequence shown here is derived from an EMBL/GenBank/DDBJ whole genome shotgun (WGS) entry which is preliminary data.</text>
</comment>